<reference evidence="2" key="1">
    <citation type="submission" date="2023-10" db="EMBL/GenBank/DDBJ databases">
        <title>Genome assembly of Pristionchus species.</title>
        <authorList>
            <person name="Yoshida K."/>
            <person name="Sommer R.J."/>
        </authorList>
    </citation>
    <scope>NUCLEOTIDE SEQUENCE</scope>
    <source>
        <strain evidence="2">RS0144</strain>
    </source>
</reference>
<proteinExistence type="predicted"/>
<dbReference type="Gene3D" id="3.40.50.300">
    <property type="entry name" value="P-loop containing nucleotide triphosphate hydrolases"/>
    <property type="match status" value="1"/>
</dbReference>
<evidence type="ECO:0000313" key="2">
    <source>
        <dbReference type="EMBL" id="GMS88132.1"/>
    </source>
</evidence>
<dbReference type="GO" id="GO:0005524">
    <property type="term" value="F:ATP binding"/>
    <property type="evidence" value="ECO:0007669"/>
    <property type="project" value="InterPro"/>
</dbReference>
<feature type="non-terminal residue" evidence="2">
    <location>
        <position position="81"/>
    </location>
</feature>
<evidence type="ECO:0000313" key="3">
    <source>
        <dbReference type="Proteomes" id="UP001432027"/>
    </source>
</evidence>
<protein>
    <recommendedName>
        <fullName evidence="1">DEAD/DEAH-box helicase domain-containing protein</fullName>
    </recommendedName>
</protein>
<gene>
    <name evidence="2" type="ORF">PENTCL1PPCAC_10307</name>
</gene>
<dbReference type="InterPro" id="IPR027417">
    <property type="entry name" value="P-loop_NTPase"/>
</dbReference>
<dbReference type="InterPro" id="IPR011545">
    <property type="entry name" value="DEAD/DEAH_box_helicase_dom"/>
</dbReference>
<keyword evidence="3" id="KW-1185">Reference proteome</keyword>
<organism evidence="2 3">
    <name type="scientific">Pristionchus entomophagus</name>
    <dbReference type="NCBI Taxonomy" id="358040"/>
    <lineage>
        <taxon>Eukaryota</taxon>
        <taxon>Metazoa</taxon>
        <taxon>Ecdysozoa</taxon>
        <taxon>Nematoda</taxon>
        <taxon>Chromadorea</taxon>
        <taxon>Rhabditida</taxon>
        <taxon>Rhabditina</taxon>
        <taxon>Diplogasteromorpha</taxon>
        <taxon>Diplogasteroidea</taxon>
        <taxon>Neodiplogasteridae</taxon>
        <taxon>Pristionchus</taxon>
    </lineage>
</organism>
<name>A0AAV5SZI6_9BILA</name>
<sequence length="81" mass="9009">MRKEFERFDKYLPSMKLAVFTGSDRLAQNAALIKQDVPQIVICTPARLQSLVDGGDLNVNDVKLVVIDDCDKVIVDSGENE</sequence>
<accession>A0AAV5SZI6</accession>
<dbReference type="AlphaFoldDB" id="A0AAV5SZI6"/>
<dbReference type="Proteomes" id="UP001432027">
    <property type="component" value="Unassembled WGS sequence"/>
</dbReference>
<feature type="domain" description="DEAD/DEAH-box helicase" evidence="1">
    <location>
        <begin position="5"/>
        <end position="76"/>
    </location>
</feature>
<dbReference type="SUPFAM" id="SSF52540">
    <property type="entry name" value="P-loop containing nucleoside triphosphate hydrolases"/>
    <property type="match status" value="1"/>
</dbReference>
<dbReference type="EMBL" id="BTSX01000003">
    <property type="protein sequence ID" value="GMS88132.1"/>
    <property type="molecule type" value="Genomic_DNA"/>
</dbReference>
<dbReference type="Pfam" id="PF00270">
    <property type="entry name" value="DEAD"/>
    <property type="match status" value="1"/>
</dbReference>
<dbReference type="GO" id="GO:0003676">
    <property type="term" value="F:nucleic acid binding"/>
    <property type="evidence" value="ECO:0007669"/>
    <property type="project" value="InterPro"/>
</dbReference>
<evidence type="ECO:0000259" key="1">
    <source>
        <dbReference type="Pfam" id="PF00270"/>
    </source>
</evidence>
<comment type="caution">
    <text evidence="2">The sequence shown here is derived from an EMBL/GenBank/DDBJ whole genome shotgun (WGS) entry which is preliminary data.</text>
</comment>